<dbReference type="InterPro" id="IPR011993">
    <property type="entry name" value="PH-like_dom_sf"/>
</dbReference>
<evidence type="ECO:0000313" key="12">
    <source>
        <dbReference type="Proteomes" id="UP001516400"/>
    </source>
</evidence>
<accession>A0ABD2MWZ3</accession>
<reference evidence="11 12" key="1">
    <citation type="journal article" date="2021" name="BMC Biol.">
        <title>Horizontally acquired antibacterial genes associated with adaptive radiation of ladybird beetles.</title>
        <authorList>
            <person name="Li H.S."/>
            <person name="Tang X.F."/>
            <person name="Huang Y.H."/>
            <person name="Xu Z.Y."/>
            <person name="Chen M.L."/>
            <person name="Du X.Y."/>
            <person name="Qiu B.Y."/>
            <person name="Chen P.T."/>
            <person name="Zhang W."/>
            <person name="Slipinski A."/>
            <person name="Escalona H.E."/>
            <person name="Waterhouse R.M."/>
            <person name="Zwick A."/>
            <person name="Pang H."/>
        </authorList>
    </citation>
    <scope>NUCLEOTIDE SEQUENCE [LARGE SCALE GENOMIC DNA]</scope>
    <source>
        <strain evidence="11">SYSU2018</strain>
    </source>
</reference>
<feature type="domain" description="RanBD1" evidence="10">
    <location>
        <begin position="25"/>
        <end position="163"/>
    </location>
</feature>
<proteinExistence type="inferred from homology"/>
<name>A0ABD2MWZ3_9CUCU</name>
<comment type="function">
    <text evidence="4">Plays a role in RAN-dependent nucleocytoplasmic transport. Alleviates the TNPO1-dependent inhibition of RAN GTPase activity and mediates the dissociation of RAN from proteins involved in transport into the nucleus. Induces a conformation change in the complex formed by XPO1 and RAN that triggers the release of the nuclear export signal of cargo proteins. Promotes the disassembly of the complex formed by RAN and importin beta. Promotes dissociation of RAN from a complex with KPNA2 and CSE1L. Required for normal mitotic spindle assembly and normal progress through mitosis via its effect on RAN. Does not increase the RAN GTPase activity by itself, but increases GTP hydrolysis mediated by RANGAP1. Inhibits RCC1-dependent exchange of RAN-bound GDP by GTP.</text>
</comment>
<keyword evidence="1" id="KW-0343">GTPase activation</keyword>
<feature type="compositionally biased region" description="Acidic residues" evidence="9">
    <location>
        <begin position="178"/>
        <end position="190"/>
    </location>
</feature>
<evidence type="ECO:0000256" key="5">
    <source>
        <dbReference type="ARBA" id="ARBA00061276"/>
    </source>
</evidence>
<evidence type="ECO:0000256" key="1">
    <source>
        <dbReference type="ARBA" id="ARBA00022468"/>
    </source>
</evidence>
<dbReference type="CDD" id="cd13179">
    <property type="entry name" value="RanBD_RanBP1"/>
    <property type="match status" value="1"/>
</dbReference>
<dbReference type="PANTHER" id="PTHR23138">
    <property type="entry name" value="RAN BINDING PROTEIN"/>
    <property type="match status" value="1"/>
</dbReference>
<evidence type="ECO:0000256" key="9">
    <source>
        <dbReference type="SAM" id="MobiDB-lite"/>
    </source>
</evidence>
<comment type="caution">
    <text evidence="11">The sequence shown here is derived from an EMBL/GenBank/DDBJ whole genome shotgun (WGS) entry which is preliminary data.</text>
</comment>
<dbReference type="GO" id="GO:0005737">
    <property type="term" value="C:cytoplasm"/>
    <property type="evidence" value="ECO:0007669"/>
    <property type="project" value="UniProtKB-ARBA"/>
</dbReference>
<evidence type="ECO:0000256" key="6">
    <source>
        <dbReference type="ARBA" id="ARBA00066150"/>
    </source>
</evidence>
<evidence type="ECO:0000256" key="4">
    <source>
        <dbReference type="ARBA" id="ARBA00056716"/>
    </source>
</evidence>
<dbReference type="InterPro" id="IPR045255">
    <property type="entry name" value="RanBP1-like"/>
</dbReference>
<dbReference type="InterPro" id="IPR000156">
    <property type="entry name" value="Ran_bind_dom"/>
</dbReference>
<feature type="region of interest" description="Disordered" evidence="9">
    <location>
        <begin position="172"/>
        <end position="206"/>
    </location>
</feature>
<evidence type="ECO:0000313" key="11">
    <source>
        <dbReference type="EMBL" id="KAL3270695.1"/>
    </source>
</evidence>
<evidence type="ECO:0000259" key="10">
    <source>
        <dbReference type="PROSITE" id="PS50196"/>
    </source>
</evidence>
<evidence type="ECO:0000256" key="7">
    <source>
        <dbReference type="ARBA" id="ARBA00067380"/>
    </source>
</evidence>
<feature type="compositionally biased region" description="Basic and acidic residues" evidence="9">
    <location>
        <begin position="191"/>
        <end position="206"/>
    </location>
</feature>
<keyword evidence="3" id="KW-0007">Acetylation</keyword>
<dbReference type="AlphaFoldDB" id="A0ABD2MWZ3"/>
<dbReference type="InterPro" id="IPR045256">
    <property type="entry name" value="RanBP1_RanBD"/>
</dbReference>
<comment type="similarity">
    <text evidence="5">Belongs to the RANBP1 family.</text>
</comment>
<dbReference type="GO" id="GO:0005096">
    <property type="term" value="F:GTPase activator activity"/>
    <property type="evidence" value="ECO:0007669"/>
    <property type="project" value="UniProtKB-KW"/>
</dbReference>
<evidence type="ECO:0000256" key="3">
    <source>
        <dbReference type="ARBA" id="ARBA00022990"/>
    </source>
</evidence>
<comment type="subunit">
    <text evidence="6">Interacts with RAN (via C-terminus of GTP-bound form) but not with GDP-bound RAN. Identified in a complex composed of RAN, RANGAP1 and RANBP1. Identified in a complex that contains TNPO1, RAN and RANBP1. Identified in a complex that contains CSE1L, KPNA2, RAN and RANBP1. Identified in a complex with nucleotide-free RAN and RCC1.</text>
</comment>
<dbReference type="Pfam" id="PF00638">
    <property type="entry name" value="Ran_BP1"/>
    <property type="match status" value="1"/>
</dbReference>
<keyword evidence="12" id="KW-1185">Reference proteome</keyword>
<dbReference type="FunFam" id="2.30.29.30:FF:000824">
    <property type="entry name" value="Ran-specific GTPase-activating protein"/>
    <property type="match status" value="1"/>
</dbReference>
<gene>
    <name evidence="11" type="ORF">HHI36_021223</name>
</gene>
<dbReference type="SMART" id="SM00160">
    <property type="entry name" value="RanBD"/>
    <property type="match status" value="1"/>
</dbReference>
<dbReference type="PROSITE" id="PS50196">
    <property type="entry name" value="RANBD1"/>
    <property type="match status" value="1"/>
</dbReference>
<protein>
    <recommendedName>
        <fullName evidence="7">Ran-specific GTPase-activating protein</fullName>
    </recommendedName>
    <alternativeName>
        <fullName evidence="8">Ran-binding protein 1</fullName>
    </alternativeName>
</protein>
<organism evidence="11 12">
    <name type="scientific">Cryptolaemus montrouzieri</name>
    <dbReference type="NCBI Taxonomy" id="559131"/>
    <lineage>
        <taxon>Eukaryota</taxon>
        <taxon>Metazoa</taxon>
        <taxon>Ecdysozoa</taxon>
        <taxon>Arthropoda</taxon>
        <taxon>Hexapoda</taxon>
        <taxon>Insecta</taxon>
        <taxon>Pterygota</taxon>
        <taxon>Neoptera</taxon>
        <taxon>Endopterygota</taxon>
        <taxon>Coleoptera</taxon>
        <taxon>Polyphaga</taxon>
        <taxon>Cucujiformia</taxon>
        <taxon>Coccinelloidea</taxon>
        <taxon>Coccinellidae</taxon>
        <taxon>Scymninae</taxon>
        <taxon>Scymnini</taxon>
        <taxon>Cryptolaemus</taxon>
    </lineage>
</organism>
<keyword evidence="2" id="KW-0597">Phosphoprotein</keyword>
<evidence type="ECO:0000256" key="8">
    <source>
        <dbReference type="ARBA" id="ARBA00081162"/>
    </source>
</evidence>
<dbReference type="PANTHER" id="PTHR23138:SF94">
    <property type="entry name" value="RAN BINDING PROTEIN 1"/>
    <property type="match status" value="1"/>
</dbReference>
<dbReference type="Proteomes" id="UP001516400">
    <property type="component" value="Unassembled WGS sequence"/>
</dbReference>
<evidence type="ECO:0000256" key="2">
    <source>
        <dbReference type="ARBA" id="ARBA00022553"/>
    </source>
</evidence>
<dbReference type="Gene3D" id="2.30.29.30">
    <property type="entry name" value="Pleckstrin-homology domain (PH domain)/Phosphotyrosine-binding domain (PTB)"/>
    <property type="match status" value="1"/>
</dbReference>
<dbReference type="EMBL" id="JABFTP020000042">
    <property type="protein sequence ID" value="KAL3270695.1"/>
    <property type="molecule type" value="Genomic_DNA"/>
</dbReference>
<dbReference type="SUPFAM" id="SSF50729">
    <property type="entry name" value="PH domain-like"/>
    <property type="match status" value="1"/>
</dbReference>
<sequence>MAEIIEEAENGRRFSESSDSEYDPQYKPIISLPEVVISTNEEEEEELFKIRAKLYRWAAHADPAEWKERGTGEIKLLRHTVNNNVRIVMRRDKTLKVCANHFIVPWMELMPKSGTDRAFVYSVVADFADEQPKSEMLAVKFGTVENANLFKQKFEEAREIVKTLCTLYNGEGDKDQFGDEENDESSDKEDQDFQKEQDNDGKEVITKEVTKKLSELDVSKNEDKVEEKDK</sequence>